<gene>
    <name evidence="1" type="ORF">C8F04DRAFT_1179650</name>
</gene>
<organism evidence="1 2">
    <name type="scientific">Mycena alexandri</name>
    <dbReference type="NCBI Taxonomy" id="1745969"/>
    <lineage>
        <taxon>Eukaryota</taxon>
        <taxon>Fungi</taxon>
        <taxon>Dikarya</taxon>
        <taxon>Basidiomycota</taxon>
        <taxon>Agaricomycotina</taxon>
        <taxon>Agaricomycetes</taxon>
        <taxon>Agaricomycetidae</taxon>
        <taxon>Agaricales</taxon>
        <taxon>Marasmiineae</taxon>
        <taxon>Mycenaceae</taxon>
        <taxon>Mycena</taxon>
    </lineage>
</organism>
<comment type="caution">
    <text evidence="1">The sequence shown here is derived from an EMBL/GenBank/DDBJ whole genome shotgun (WGS) entry which is preliminary data.</text>
</comment>
<sequence length="198" mass="21907">MDMHGPIEGQNHFGNILLSNVSRSLMISVSVEDLPVAPLNDDYSPQGYFVPNMLNLTPKAQDPTIVAPEAGPNEDPPLTVATRATSIISLSSDSSEDDFQPQYLFEPPVVMDLLKAVRIFVLLDLVWNQLANAQPEDRSGARAYAHQKAAMYDRRRQEGCEKISKLGYGELLDEKANVLLFVEKERVKEAALLKLALA</sequence>
<protein>
    <submittedName>
        <fullName evidence="1">Uncharacterized protein</fullName>
    </submittedName>
</protein>
<proteinExistence type="predicted"/>
<keyword evidence="2" id="KW-1185">Reference proteome</keyword>
<dbReference type="EMBL" id="JARJCM010000031">
    <property type="protein sequence ID" value="KAJ7038638.1"/>
    <property type="molecule type" value="Genomic_DNA"/>
</dbReference>
<dbReference type="Proteomes" id="UP001218188">
    <property type="component" value="Unassembled WGS sequence"/>
</dbReference>
<dbReference type="AlphaFoldDB" id="A0AAD6T390"/>
<evidence type="ECO:0000313" key="1">
    <source>
        <dbReference type="EMBL" id="KAJ7038638.1"/>
    </source>
</evidence>
<evidence type="ECO:0000313" key="2">
    <source>
        <dbReference type="Proteomes" id="UP001218188"/>
    </source>
</evidence>
<name>A0AAD6T390_9AGAR</name>
<accession>A0AAD6T390</accession>
<reference evidence="1" key="1">
    <citation type="submission" date="2023-03" db="EMBL/GenBank/DDBJ databases">
        <title>Massive genome expansion in bonnet fungi (Mycena s.s.) driven by repeated elements and novel gene families across ecological guilds.</title>
        <authorList>
            <consortium name="Lawrence Berkeley National Laboratory"/>
            <person name="Harder C.B."/>
            <person name="Miyauchi S."/>
            <person name="Viragh M."/>
            <person name="Kuo A."/>
            <person name="Thoen E."/>
            <person name="Andreopoulos B."/>
            <person name="Lu D."/>
            <person name="Skrede I."/>
            <person name="Drula E."/>
            <person name="Henrissat B."/>
            <person name="Morin E."/>
            <person name="Kohler A."/>
            <person name="Barry K."/>
            <person name="LaButti K."/>
            <person name="Morin E."/>
            <person name="Salamov A."/>
            <person name="Lipzen A."/>
            <person name="Mereny Z."/>
            <person name="Hegedus B."/>
            <person name="Baldrian P."/>
            <person name="Stursova M."/>
            <person name="Weitz H."/>
            <person name="Taylor A."/>
            <person name="Grigoriev I.V."/>
            <person name="Nagy L.G."/>
            <person name="Martin F."/>
            <person name="Kauserud H."/>
        </authorList>
    </citation>
    <scope>NUCLEOTIDE SEQUENCE</scope>
    <source>
        <strain evidence="1">CBHHK200</strain>
    </source>
</reference>